<organism evidence="2">
    <name type="scientific">marine metagenome</name>
    <dbReference type="NCBI Taxonomy" id="408172"/>
    <lineage>
        <taxon>unclassified sequences</taxon>
        <taxon>metagenomes</taxon>
        <taxon>ecological metagenomes</taxon>
    </lineage>
</organism>
<evidence type="ECO:0000256" key="1">
    <source>
        <dbReference type="SAM" id="MobiDB-lite"/>
    </source>
</evidence>
<proteinExistence type="predicted"/>
<gene>
    <name evidence="2" type="ORF">METZ01_LOCUS231261</name>
</gene>
<feature type="non-terminal residue" evidence="2">
    <location>
        <position position="1"/>
    </location>
</feature>
<accession>A0A382GUP4</accession>
<dbReference type="AlphaFoldDB" id="A0A382GUP4"/>
<dbReference type="EMBL" id="UINC01057359">
    <property type="protein sequence ID" value="SVB78407.1"/>
    <property type="molecule type" value="Genomic_DNA"/>
</dbReference>
<feature type="region of interest" description="Disordered" evidence="1">
    <location>
        <begin position="1"/>
        <end position="35"/>
    </location>
</feature>
<feature type="compositionally biased region" description="Basic and acidic residues" evidence="1">
    <location>
        <begin position="12"/>
        <end position="21"/>
    </location>
</feature>
<protein>
    <submittedName>
        <fullName evidence="2">Uncharacterized protein</fullName>
    </submittedName>
</protein>
<sequence length="75" mass="8151">VEDHPAGLQKRHLVEPGDRLTVDPSTRSKCPVGPRGRWVTSPCGAGFIEEVYPRSRVGRLLVGSLTRLFGPAGEE</sequence>
<reference evidence="2" key="1">
    <citation type="submission" date="2018-05" db="EMBL/GenBank/DDBJ databases">
        <authorList>
            <person name="Lanie J.A."/>
            <person name="Ng W.-L."/>
            <person name="Kazmierczak K.M."/>
            <person name="Andrzejewski T.M."/>
            <person name="Davidsen T.M."/>
            <person name="Wayne K.J."/>
            <person name="Tettelin H."/>
            <person name="Glass J.I."/>
            <person name="Rusch D."/>
            <person name="Podicherti R."/>
            <person name="Tsui H.-C.T."/>
            <person name="Winkler M.E."/>
        </authorList>
    </citation>
    <scope>NUCLEOTIDE SEQUENCE</scope>
</reference>
<evidence type="ECO:0000313" key="2">
    <source>
        <dbReference type="EMBL" id="SVB78407.1"/>
    </source>
</evidence>
<name>A0A382GUP4_9ZZZZ</name>